<dbReference type="Proteomes" id="UP000604825">
    <property type="component" value="Unassembled WGS sequence"/>
</dbReference>
<dbReference type="InterPro" id="IPR001611">
    <property type="entry name" value="Leu-rich_rpt"/>
</dbReference>
<dbReference type="GO" id="GO:0016020">
    <property type="term" value="C:membrane"/>
    <property type="evidence" value="ECO:0007669"/>
    <property type="project" value="UniProtKB-SubCell"/>
</dbReference>
<evidence type="ECO:0000256" key="7">
    <source>
        <dbReference type="ARBA" id="ARBA00022737"/>
    </source>
</evidence>
<keyword evidence="3" id="KW-0433">Leucine-rich repeat</keyword>
<comment type="caution">
    <text evidence="12">The sequence shown here is derived from an EMBL/GenBank/DDBJ whole genome shotgun (WGS) entry which is preliminary data.</text>
</comment>
<evidence type="ECO:0000256" key="1">
    <source>
        <dbReference type="ARBA" id="ARBA00004479"/>
    </source>
</evidence>
<evidence type="ECO:0000256" key="5">
    <source>
        <dbReference type="ARBA" id="ARBA00022692"/>
    </source>
</evidence>
<comment type="similarity">
    <text evidence="2">Belongs to the RLP family.</text>
</comment>
<evidence type="ECO:0000256" key="6">
    <source>
        <dbReference type="ARBA" id="ARBA00022729"/>
    </source>
</evidence>
<protein>
    <submittedName>
        <fullName evidence="12">Uncharacterized protein</fullName>
    </submittedName>
</protein>
<evidence type="ECO:0000256" key="8">
    <source>
        <dbReference type="ARBA" id="ARBA00022989"/>
    </source>
</evidence>
<sequence>MPFFGRVPPQLGNLSKLHYLDLSPSTDAIPFPWEWGDPKLYSTDISWLSNLPLEYHNMAYVNLSRIVDWSQVVNGIPSLKVLRLPGCSLTSANQSIPHLNVTDLEELELLGNYFDHSVTSCWFWNLTSLQYLDLSGTNLYVNGGLLNLANNRLEGELPQCFEPRRVNTLILSNNMLSGNLQTILDTYTELCILDLAWNNFTGTIPEAIAKFTRLSHLNLAGNSISGALPQNWSTLMGMQQGVFQVMADNNANMSVTMKGQERYYYDLATYDMVSIDLSSNYLTGGIPEELASLGGVINLNLSRNHLTGKIPSMIGVMRSLESLDLSENNLYGELQQSLSNLAYLSYLDLSYNNLTGTIPSGVQLDTIYAQNPFMYDGNNDLCGHPLQKNCFQINEPNNGDHKRDELDSNVLSFFFGLCVGFVFGVWVVVCFMLFNESCRVSYILIFDT</sequence>
<keyword evidence="9 11" id="KW-0472">Membrane</keyword>
<dbReference type="PANTHER" id="PTHR48063">
    <property type="entry name" value="LRR RECEPTOR-LIKE KINASE"/>
    <property type="match status" value="1"/>
</dbReference>
<dbReference type="SUPFAM" id="SSF52058">
    <property type="entry name" value="L domain-like"/>
    <property type="match status" value="1"/>
</dbReference>
<dbReference type="GO" id="GO:0009742">
    <property type="term" value="P:brassinosteroid mediated signaling pathway"/>
    <property type="evidence" value="ECO:0007669"/>
    <property type="project" value="UniProtKB-KW"/>
</dbReference>
<keyword evidence="5 11" id="KW-0812">Transmembrane</keyword>
<name>A0A811QDN6_9POAL</name>
<evidence type="ECO:0000256" key="11">
    <source>
        <dbReference type="SAM" id="Phobius"/>
    </source>
</evidence>
<keyword evidence="10" id="KW-0325">Glycoprotein</keyword>
<evidence type="ECO:0000256" key="2">
    <source>
        <dbReference type="ARBA" id="ARBA00009592"/>
    </source>
</evidence>
<comment type="subcellular location">
    <subcellularLocation>
        <location evidence="1">Membrane</location>
        <topology evidence="1">Single-pass type I membrane protein</topology>
    </subcellularLocation>
</comment>
<dbReference type="PANTHER" id="PTHR48063:SF95">
    <property type="entry name" value="OS11G0564900 PROTEIN"/>
    <property type="match status" value="1"/>
</dbReference>
<dbReference type="InterPro" id="IPR032675">
    <property type="entry name" value="LRR_dom_sf"/>
</dbReference>
<accession>A0A811QDN6</accession>
<dbReference type="OrthoDB" id="1907415at2759"/>
<dbReference type="EMBL" id="CAJGYO010000009">
    <property type="protein sequence ID" value="CAD6253855.1"/>
    <property type="molecule type" value="Genomic_DNA"/>
</dbReference>
<organism evidence="12 13">
    <name type="scientific">Miscanthus lutarioriparius</name>
    <dbReference type="NCBI Taxonomy" id="422564"/>
    <lineage>
        <taxon>Eukaryota</taxon>
        <taxon>Viridiplantae</taxon>
        <taxon>Streptophyta</taxon>
        <taxon>Embryophyta</taxon>
        <taxon>Tracheophyta</taxon>
        <taxon>Spermatophyta</taxon>
        <taxon>Magnoliopsida</taxon>
        <taxon>Liliopsida</taxon>
        <taxon>Poales</taxon>
        <taxon>Poaceae</taxon>
        <taxon>PACMAD clade</taxon>
        <taxon>Panicoideae</taxon>
        <taxon>Andropogonodae</taxon>
        <taxon>Andropogoneae</taxon>
        <taxon>Saccharinae</taxon>
        <taxon>Miscanthus</taxon>
    </lineage>
</organism>
<proteinExistence type="inferred from homology"/>
<evidence type="ECO:0000256" key="3">
    <source>
        <dbReference type="ARBA" id="ARBA00022614"/>
    </source>
</evidence>
<evidence type="ECO:0000256" key="9">
    <source>
        <dbReference type="ARBA" id="ARBA00023136"/>
    </source>
</evidence>
<dbReference type="Gene3D" id="3.80.10.10">
    <property type="entry name" value="Ribonuclease Inhibitor"/>
    <property type="match status" value="1"/>
</dbReference>
<dbReference type="FunFam" id="3.80.10.10:FF:000111">
    <property type="entry name" value="LRR receptor-like serine/threonine-protein kinase ERECTA"/>
    <property type="match status" value="1"/>
</dbReference>
<evidence type="ECO:0000256" key="10">
    <source>
        <dbReference type="ARBA" id="ARBA00023180"/>
    </source>
</evidence>
<dbReference type="AlphaFoldDB" id="A0A811QDN6"/>
<gene>
    <name evidence="12" type="ORF">NCGR_LOCUS37472</name>
</gene>
<keyword evidence="8 11" id="KW-1133">Transmembrane helix</keyword>
<keyword evidence="7" id="KW-0677">Repeat</keyword>
<reference evidence="12" key="1">
    <citation type="submission" date="2020-10" db="EMBL/GenBank/DDBJ databases">
        <authorList>
            <person name="Han B."/>
            <person name="Lu T."/>
            <person name="Zhao Q."/>
            <person name="Huang X."/>
            <person name="Zhao Y."/>
        </authorList>
    </citation>
    <scope>NUCLEOTIDE SEQUENCE</scope>
</reference>
<evidence type="ECO:0000313" key="12">
    <source>
        <dbReference type="EMBL" id="CAD6253855.1"/>
    </source>
</evidence>
<dbReference type="PRINTS" id="PR00019">
    <property type="entry name" value="LEURICHRPT"/>
</dbReference>
<keyword evidence="13" id="KW-1185">Reference proteome</keyword>
<feature type="transmembrane region" description="Helical" evidence="11">
    <location>
        <begin position="410"/>
        <end position="434"/>
    </location>
</feature>
<dbReference type="InterPro" id="IPR046956">
    <property type="entry name" value="RLP23-like"/>
</dbReference>
<keyword evidence="6" id="KW-0732">Signal</keyword>
<evidence type="ECO:0000256" key="4">
    <source>
        <dbReference type="ARBA" id="ARBA00022626"/>
    </source>
</evidence>
<keyword evidence="4" id="KW-1070">Brassinosteroid signaling pathway</keyword>
<dbReference type="Pfam" id="PF00560">
    <property type="entry name" value="LRR_1"/>
    <property type="match status" value="6"/>
</dbReference>
<evidence type="ECO:0000313" key="13">
    <source>
        <dbReference type="Proteomes" id="UP000604825"/>
    </source>
</evidence>